<reference evidence="2 3" key="1">
    <citation type="submission" date="2019-12" db="EMBL/GenBank/DDBJ databases">
        <authorList>
            <person name="Alioto T."/>
            <person name="Alioto T."/>
            <person name="Gomez Garrido J."/>
        </authorList>
    </citation>
    <scope>NUCLEOTIDE SEQUENCE [LARGE SCALE GENOMIC DNA]</scope>
</reference>
<sequence length="180" mass="19781">MVGSASWQSVESNFLSLDGVLKLESVMENSNVFTSCYSLVTQELVGECYGDADVPENQSIDLNPTLIGEGSRHVNINMLCIVACGILNLANHWAKEVGDCTTRLSLRYPSIWSIRNNSNLVGQVWTNKTVNVSGYFRKIMFRSWENGAALLPGLNSSTLNLIKNVVLSEKGYENGGILMI</sequence>
<proteinExistence type="predicted"/>
<dbReference type="PANTHER" id="PTHR33389">
    <property type="entry name" value="FAMILY PROTEIN, PUTATIVE (DUF2921)-RELATED"/>
    <property type="match status" value="1"/>
</dbReference>
<dbReference type="OrthoDB" id="607498at2759"/>
<organism evidence="2 3">
    <name type="scientific">Olea europaea subsp. europaea</name>
    <dbReference type="NCBI Taxonomy" id="158383"/>
    <lineage>
        <taxon>Eukaryota</taxon>
        <taxon>Viridiplantae</taxon>
        <taxon>Streptophyta</taxon>
        <taxon>Embryophyta</taxon>
        <taxon>Tracheophyta</taxon>
        <taxon>Spermatophyta</taxon>
        <taxon>Magnoliopsida</taxon>
        <taxon>eudicotyledons</taxon>
        <taxon>Gunneridae</taxon>
        <taxon>Pentapetalae</taxon>
        <taxon>asterids</taxon>
        <taxon>lamiids</taxon>
        <taxon>Lamiales</taxon>
        <taxon>Oleaceae</taxon>
        <taxon>Oleeae</taxon>
        <taxon>Olea</taxon>
    </lineage>
</organism>
<dbReference type="Proteomes" id="UP000594638">
    <property type="component" value="Unassembled WGS sequence"/>
</dbReference>
<feature type="domain" description="DUF2921" evidence="1">
    <location>
        <begin position="51"/>
        <end position="139"/>
    </location>
</feature>
<evidence type="ECO:0000313" key="2">
    <source>
        <dbReference type="EMBL" id="CAA2966637.1"/>
    </source>
</evidence>
<evidence type="ECO:0000313" key="3">
    <source>
        <dbReference type="Proteomes" id="UP000594638"/>
    </source>
</evidence>
<comment type="caution">
    <text evidence="2">The sequence shown here is derived from an EMBL/GenBank/DDBJ whole genome shotgun (WGS) entry which is preliminary data.</text>
</comment>
<keyword evidence="3" id="KW-1185">Reference proteome</keyword>
<evidence type="ECO:0000259" key="1">
    <source>
        <dbReference type="Pfam" id="PF25333"/>
    </source>
</evidence>
<name>A0A8S0QR88_OLEEU</name>
<dbReference type="InterPro" id="IPR057425">
    <property type="entry name" value="DUF2921_N"/>
</dbReference>
<dbReference type="Pfam" id="PF25333">
    <property type="entry name" value="DUF2921_N"/>
    <property type="match status" value="1"/>
</dbReference>
<accession>A0A8S0QR88</accession>
<dbReference type="Gramene" id="OE9A009307T1">
    <property type="protein sequence ID" value="OE9A009307C1"/>
    <property type="gene ID" value="OE9A009307"/>
</dbReference>
<gene>
    <name evidence="2" type="ORF">OLEA9_A009307</name>
</gene>
<dbReference type="EMBL" id="CACTIH010001864">
    <property type="protein sequence ID" value="CAA2966637.1"/>
    <property type="molecule type" value="Genomic_DNA"/>
</dbReference>
<dbReference type="AlphaFoldDB" id="A0A8S0QR88"/>
<dbReference type="PANTHER" id="PTHR33389:SF18">
    <property type="entry name" value="OS01G0677900 PROTEIN"/>
    <property type="match status" value="1"/>
</dbReference>
<protein>
    <recommendedName>
        <fullName evidence="1">DUF2921 domain-containing protein</fullName>
    </recommendedName>
</protein>